<keyword evidence="5 10" id="KW-0547">Nucleotide-binding</keyword>
<evidence type="ECO:0000256" key="8">
    <source>
        <dbReference type="ARBA" id="ARBA00022958"/>
    </source>
</evidence>
<evidence type="ECO:0000256" key="2">
    <source>
        <dbReference type="ARBA" id="ARBA00022490"/>
    </source>
</evidence>
<dbReference type="InterPro" id="IPR025867">
    <property type="entry name" value="MnmE_helical"/>
</dbReference>
<dbReference type="InterPro" id="IPR018948">
    <property type="entry name" value="GTP-bd_TrmE_N"/>
</dbReference>
<feature type="binding site" evidence="10">
    <location>
        <position position="251"/>
    </location>
    <ligand>
        <name>K(+)</name>
        <dbReference type="ChEBI" id="CHEBI:29103"/>
    </ligand>
</feature>
<feature type="binding site" evidence="10">
    <location>
        <position position="24"/>
    </location>
    <ligand>
        <name>(6S)-5-formyl-5,6,7,8-tetrahydrofolate</name>
        <dbReference type="ChEBI" id="CHEBI:57457"/>
    </ligand>
</feature>
<feature type="binding site" evidence="10">
    <location>
        <position position="231"/>
    </location>
    <ligand>
        <name>Mg(2+)</name>
        <dbReference type="ChEBI" id="CHEBI:18420"/>
    </ligand>
</feature>
<dbReference type="GO" id="GO:0005829">
    <property type="term" value="C:cytosol"/>
    <property type="evidence" value="ECO:0007669"/>
    <property type="project" value="TreeGrafter"/>
</dbReference>
<comment type="caution">
    <text evidence="10">Lacks conserved residue(s) required for the propagation of feature annotation.</text>
</comment>
<evidence type="ECO:0000256" key="3">
    <source>
        <dbReference type="ARBA" id="ARBA00022694"/>
    </source>
</evidence>
<dbReference type="InterPro" id="IPR006073">
    <property type="entry name" value="GTP-bd"/>
</dbReference>
<dbReference type="GO" id="GO:0030488">
    <property type="term" value="P:tRNA methylation"/>
    <property type="evidence" value="ECO:0007669"/>
    <property type="project" value="TreeGrafter"/>
</dbReference>
<dbReference type="InterPro" id="IPR027417">
    <property type="entry name" value="P-loop_NTPase"/>
</dbReference>
<evidence type="ECO:0000256" key="5">
    <source>
        <dbReference type="ARBA" id="ARBA00022741"/>
    </source>
</evidence>
<dbReference type="GO" id="GO:0046872">
    <property type="term" value="F:metal ion binding"/>
    <property type="evidence" value="ECO:0007669"/>
    <property type="project" value="UniProtKB-KW"/>
</dbReference>
<dbReference type="PRINTS" id="PR00449">
    <property type="entry name" value="RASTRNSFRMNG"/>
</dbReference>
<feature type="binding site" evidence="10">
    <location>
        <begin position="227"/>
        <end position="232"/>
    </location>
    <ligand>
        <name>GTP</name>
        <dbReference type="ChEBI" id="CHEBI:37565"/>
    </ligand>
</feature>
<keyword evidence="2 10" id="KW-0963">Cytoplasm</keyword>
<feature type="binding site" evidence="10">
    <location>
        <position position="227"/>
    </location>
    <ligand>
        <name>K(+)</name>
        <dbReference type="ChEBI" id="CHEBI:29103"/>
    </ligand>
</feature>
<evidence type="ECO:0000256" key="9">
    <source>
        <dbReference type="ARBA" id="ARBA00023134"/>
    </source>
</evidence>
<comment type="similarity">
    <text evidence="1 10 11">Belongs to the TRAFAC class TrmE-Era-EngA-EngB-Septin-like GTPase superfamily. TrmE GTPase family.</text>
</comment>
<keyword evidence="6 10" id="KW-0378">Hydrolase</keyword>
<dbReference type="HAMAP" id="MF_00379">
    <property type="entry name" value="GTPase_MnmE"/>
    <property type="match status" value="1"/>
</dbReference>
<feature type="binding site" evidence="10">
    <location>
        <position position="81"/>
    </location>
    <ligand>
        <name>(6S)-5-formyl-5,6,7,8-tetrahydrofolate</name>
        <dbReference type="ChEBI" id="CHEBI:57457"/>
    </ligand>
</feature>
<feature type="binding site" evidence="10">
    <location>
        <begin position="271"/>
        <end position="274"/>
    </location>
    <ligand>
        <name>GTP</name>
        <dbReference type="ChEBI" id="CHEBI:37565"/>
    </ligand>
</feature>
<evidence type="ECO:0000256" key="6">
    <source>
        <dbReference type="ARBA" id="ARBA00022801"/>
    </source>
</evidence>
<name>A0A2K8NUX0_9MOLU</name>
<dbReference type="EC" id="3.6.-.-" evidence="10"/>
<dbReference type="STRING" id="1408435.GCA_000685885_00128"/>
<dbReference type="Pfam" id="PF10396">
    <property type="entry name" value="TrmE_N"/>
    <property type="match status" value="1"/>
</dbReference>
<sequence length="452" mass="50509">MNNINQTIVAPTTNISTQAISLIRISGDDSFNIINKLLNLKITETKNVWVRKLFDKNELVDEVVLTSFVAPASFTGENVVEIACHGGILNTQRIINLIIKNGARMANKGEFSQRAFLNNKIDLIQAEGINDLIFAKNELALKIGVNNMSGTHNQSIINLKANLLDIISRIQVSIDYPDYEDVEGNSIPELTSALSDINVEVNKLLKRSKMAIKNTNGIKTAIVGKTNVGKSSLLNALLNEDKAIVTDIHGTTRDIVTGEINLEHISLNLIDTAGIRNTSDVVESLGIEKSFKMIEEAELVLFVVNNESIEDNENKNIFNKLTDKKFILVVNKSELLSDDEKQQLLNQFNNVVFTSAINQDINALINKIEKIHISEELTKNDSLILINIEQISFVEQVKERLERSLNAIIAGMPIDIVNVDLHEAWNYLNELIGEQYDEEIIDNIFKKYCLGK</sequence>
<dbReference type="Proteomes" id="UP000231896">
    <property type="component" value="Chromosome"/>
</dbReference>
<reference evidence="13 14" key="1">
    <citation type="submission" date="2017-11" db="EMBL/GenBank/DDBJ databases">
        <title>Genome sequence of Entomoplasma melaleucae M1 (ATCC 49191).</title>
        <authorList>
            <person name="Lo W.-S."/>
            <person name="Gasparich G.E."/>
            <person name="Kuo C.-H."/>
        </authorList>
    </citation>
    <scope>NUCLEOTIDE SEQUENCE [LARGE SCALE GENOMIC DNA]</scope>
    <source>
        <strain evidence="13 14">M1</strain>
    </source>
</reference>
<feature type="binding site" evidence="10">
    <location>
        <position position="120"/>
    </location>
    <ligand>
        <name>(6S)-5-formyl-5,6,7,8-tetrahydrofolate</name>
        <dbReference type="ChEBI" id="CHEBI:57457"/>
    </ligand>
</feature>
<evidence type="ECO:0000313" key="13">
    <source>
        <dbReference type="EMBL" id="ATZ17609.1"/>
    </source>
</evidence>
<dbReference type="InterPro" id="IPR027368">
    <property type="entry name" value="MnmE_dom2"/>
</dbReference>
<dbReference type="InterPro" id="IPR027266">
    <property type="entry name" value="TrmE/GcvT-like"/>
</dbReference>
<feature type="binding site" evidence="10">
    <location>
        <begin position="246"/>
        <end position="252"/>
    </location>
    <ligand>
        <name>GTP</name>
        <dbReference type="ChEBI" id="CHEBI:37565"/>
    </ligand>
</feature>
<dbReference type="EMBL" id="CP024964">
    <property type="protein sequence ID" value="ATZ17609.1"/>
    <property type="molecule type" value="Genomic_DNA"/>
</dbReference>
<dbReference type="InterPro" id="IPR031168">
    <property type="entry name" value="G_TrmE"/>
</dbReference>
<dbReference type="RefSeq" id="WP_028123919.1">
    <property type="nucleotide sequence ID" value="NZ_CP024964.1"/>
</dbReference>
<evidence type="ECO:0000256" key="4">
    <source>
        <dbReference type="ARBA" id="ARBA00022723"/>
    </source>
</evidence>
<dbReference type="PROSITE" id="PS51709">
    <property type="entry name" value="G_TRME"/>
    <property type="match status" value="1"/>
</dbReference>
<dbReference type="GO" id="GO:0005525">
    <property type="term" value="F:GTP binding"/>
    <property type="evidence" value="ECO:0007669"/>
    <property type="project" value="UniProtKB-UniRule"/>
</dbReference>
<dbReference type="Gene3D" id="1.20.120.430">
    <property type="entry name" value="tRNA modification GTPase MnmE domain 2"/>
    <property type="match status" value="1"/>
</dbReference>
<dbReference type="OrthoDB" id="9805918at2"/>
<evidence type="ECO:0000313" key="14">
    <source>
        <dbReference type="Proteomes" id="UP000231896"/>
    </source>
</evidence>
<evidence type="ECO:0000259" key="12">
    <source>
        <dbReference type="PROSITE" id="PS51709"/>
    </source>
</evidence>
<comment type="subcellular location">
    <subcellularLocation>
        <location evidence="10">Cytoplasm</location>
    </subcellularLocation>
</comment>
<dbReference type="InterPro" id="IPR004520">
    <property type="entry name" value="GTPase_MnmE"/>
</dbReference>
<dbReference type="Gene3D" id="3.40.50.300">
    <property type="entry name" value="P-loop containing nucleotide triphosphate hydrolases"/>
    <property type="match status" value="1"/>
</dbReference>
<dbReference type="KEGG" id="eml:EMELA_v1c00140"/>
<keyword evidence="9 10" id="KW-0342">GTP-binding</keyword>
<evidence type="ECO:0000256" key="7">
    <source>
        <dbReference type="ARBA" id="ARBA00022842"/>
    </source>
</evidence>
<evidence type="ECO:0000256" key="10">
    <source>
        <dbReference type="HAMAP-Rule" id="MF_00379"/>
    </source>
</evidence>
<keyword evidence="14" id="KW-1185">Reference proteome</keyword>
<organism evidence="13 14">
    <name type="scientific">Mesoplasma melaleucae</name>
    <dbReference type="NCBI Taxonomy" id="81459"/>
    <lineage>
        <taxon>Bacteria</taxon>
        <taxon>Bacillati</taxon>
        <taxon>Mycoplasmatota</taxon>
        <taxon>Mollicutes</taxon>
        <taxon>Entomoplasmatales</taxon>
        <taxon>Entomoplasmataceae</taxon>
        <taxon>Mesoplasma</taxon>
    </lineage>
</organism>
<dbReference type="Gene3D" id="3.30.1360.120">
    <property type="entry name" value="Probable tRNA modification gtpase trme, domain 1"/>
    <property type="match status" value="1"/>
</dbReference>
<dbReference type="Pfam" id="PF12631">
    <property type="entry name" value="MnmE_helical"/>
    <property type="match status" value="1"/>
</dbReference>
<evidence type="ECO:0000256" key="11">
    <source>
        <dbReference type="RuleBase" id="RU003313"/>
    </source>
</evidence>
<feature type="binding site" evidence="10">
    <location>
        <position position="246"/>
    </location>
    <ligand>
        <name>K(+)</name>
        <dbReference type="ChEBI" id="CHEBI:29103"/>
    </ligand>
</feature>
<dbReference type="PANTHER" id="PTHR42714">
    <property type="entry name" value="TRNA MODIFICATION GTPASE GTPBP3"/>
    <property type="match status" value="1"/>
</dbReference>
<dbReference type="Pfam" id="PF01926">
    <property type="entry name" value="MMR_HSR1"/>
    <property type="match status" value="1"/>
</dbReference>
<dbReference type="GO" id="GO:0002098">
    <property type="term" value="P:tRNA wobble uridine modification"/>
    <property type="evidence" value="ECO:0007669"/>
    <property type="project" value="TreeGrafter"/>
</dbReference>
<gene>
    <name evidence="10 13" type="primary">trmE</name>
    <name evidence="10" type="synonym">mnmE</name>
    <name evidence="13" type="ORF">EMELA_v1c00140</name>
</gene>
<feature type="binding site" evidence="10">
    <location>
        <position position="248"/>
    </location>
    <ligand>
        <name>K(+)</name>
        <dbReference type="ChEBI" id="CHEBI:29103"/>
    </ligand>
</feature>
<dbReference type="NCBIfam" id="TIGR00450">
    <property type="entry name" value="mnmE_trmE_thdF"/>
    <property type="match status" value="1"/>
</dbReference>
<comment type="function">
    <text evidence="10">Exhibits a very high intrinsic GTPase hydrolysis rate. Involved in the addition of a carboxymethylaminomethyl (cmnm) group at the wobble position (U34) of certain tRNAs, forming tRNA-cmnm(5)s(2)U34.</text>
</comment>
<dbReference type="CDD" id="cd14858">
    <property type="entry name" value="TrmE_N"/>
    <property type="match status" value="1"/>
</dbReference>
<dbReference type="AlphaFoldDB" id="A0A2K8NUX0"/>
<dbReference type="PANTHER" id="PTHR42714:SF2">
    <property type="entry name" value="TRNA MODIFICATION GTPASE GTPBP3, MITOCHONDRIAL"/>
    <property type="match status" value="1"/>
</dbReference>
<feature type="binding site" evidence="10">
    <location>
        <position position="452"/>
    </location>
    <ligand>
        <name>(6S)-5-formyl-5,6,7,8-tetrahydrofolate</name>
        <dbReference type="ChEBI" id="CHEBI:57457"/>
    </ligand>
</feature>
<feature type="binding site" evidence="10">
    <location>
        <position position="252"/>
    </location>
    <ligand>
        <name>Mg(2+)</name>
        <dbReference type="ChEBI" id="CHEBI:18420"/>
    </ligand>
</feature>
<dbReference type="NCBIfam" id="TIGR00231">
    <property type="entry name" value="small_GTP"/>
    <property type="match status" value="1"/>
</dbReference>
<keyword evidence="7 10" id="KW-0460">Magnesium</keyword>
<feature type="domain" description="TrmE-type G" evidence="12">
    <location>
        <begin position="217"/>
        <end position="373"/>
    </location>
</feature>
<dbReference type="GO" id="GO:0003924">
    <property type="term" value="F:GTPase activity"/>
    <property type="evidence" value="ECO:0007669"/>
    <property type="project" value="UniProtKB-UniRule"/>
</dbReference>
<comment type="subunit">
    <text evidence="10">Homodimer. Heterotetramer of two MnmE and two MnmG subunits.</text>
</comment>
<keyword evidence="4 10" id="KW-0479">Metal-binding</keyword>
<dbReference type="SUPFAM" id="SSF52540">
    <property type="entry name" value="P-loop containing nucleoside triphosphate hydrolases"/>
    <property type="match status" value="1"/>
</dbReference>
<dbReference type="CDD" id="cd04164">
    <property type="entry name" value="trmE"/>
    <property type="match status" value="1"/>
</dbReference>
<evidence type="ECO:0000256" key="1">
    <source>
        <dbReference type="ARBA" id="ARBA00011043"/>
    </source>
</evidence>
<dbReference type="InterPro" id="IPR005225">
    <property type="entry name" value="Small_GTP-bd"/>
</dbReference>
<comment type="cofactor">
    <cofactor evidence="10">
        <name>K(+)</name>
        <dbReference type="ChEBI" id="CHEBI:29103"/>
    </cofactor>
    <text evidence="10">Binds 1 potassium ion per subunit.</text>
</comment>
<dbReference type="FunFam" id="3.40.50.300:FF:001376">
    <property type="entry name" value="tRNA modification GTPase MnmE"/>
    <property type="match status" value="1"/>
</dbReference>
<keyword evidence="3 10" id="KW-0819">tRNA processing</keyword>
<keyword evidence="8 10" id="KW-0630">Potassium</keyword>
<protein>
    <recommendedName>
        <fullName evidence="10">tRNA modification GTPase MnmE</fullName>
        <ecNumber evidence="10">3.6.-.-</ecNumber>
    </recommendedName>
</protein>
<accession>A0A2K8NUX0</accession>
<proteinExistence type="inferred from homology"/>